<feature type="transmembrane region" description="Helical" evidence="1">
    <location>
        <begin position="6"/>
        <end position="24"/>
    </location>
</feature>
<keyword evidence="1" id="KW-0472">Membrane</keyword>
<proteinExistence type="predicted"/>
<evidence type="ECO:0000256" key="1">
    <source>
        <dbReference type="SAM" id="Phobius"/>
    </source>
</evidence>
<sequence length="172" mass="19398">MLNLCPPAIIYVIFSATQILIDTFKGLYNTAFMKAIVMVMVTLLLNILCEQGFGVVSWIIVFIPFILMTFIVTVLLYIFGLDAATGTLNTKCNTDTNSTSTFCSKDVKIDTAGNVLIYDPEYNSTKNPVYYKSPNIIVPNPHNNDYTSQPSTVVTTQQQMFPFWRSDRTYRS</sequence>
<dbReference type="EMBL" id="MN740764">
    <property type="protein sequence ID" value="QHS82302.1"/>
    <property type="molecule type" value="Genomic_DNA"/>
</dbReference>
<feature type="transmembrane region" description="Helical" evidence="1">
    <location>
        <begin position="31"/>
        <end position="49"/>
    </location>
</feature>
<reference evidence="2" key="1">
    <citation type="journal article" date="2020" name="Nature">
        <title>Giant virus diversity and host interactions through global metagenomics.</title>
        <authorList>
            <person name="Schulz F."/>
            <person name="Roux S."/>
            <person name="Paez-Espino D."/>
            <person name="Jungbluth S."/>
            <person name="Walsh D.A."/>
            <person name="Denef V.J."/>
            <person name="McMahon K.D."/>
            <person name="Konstantinidis K.T."/>
            <person name="Eloe-Fadrosh E.A."/>
            <person name="Kyrpides N.C."/>
            <person name="Woyke T."/>
        </authorList>
    </citation>
    <scope>NUCLEOTIDE SEQUENCE</scope>
    <source>
        <strain evidence="2">GVMAG-S-1101165-79</strain>
    </source>
</reference>
<organism evidence="2">
    <name type="scientific">viral metagenome</name>
    <dbReference type="NCBI Taxonomy" id="1070528"/>
    <lineage>
        <taxon>unclassified sequences</taxon>
        <taxon>metagenomes</taxon>
        <taxon>organismal metagenomes</taxon>
    </lineage>
</organism>
<evidence type="ECO:0000313" key="2">
    <source>
        <dbReference type="EMBL" id="QHS82302.1"/>
    </source>
</evidence>
<keyword evidence="1" id="KW-0812">Transmembrane</keyword>
<name>A0A6C0ARD2_9ZZZZ</name>
<feature type="transmembrane region" description="Helical" evidence="1">
    <location>
        <begin position="55"/>
        <end position="79"/>
    </location>
</feature>
<dbReference type="AlphaFoldDB" id="A0A6C0ARD2"/>
<protein>
    <submittedName>
        <fullName evidence="2">Uncharacterized protein</fullName>
    </submittedName>
</protein>
<keyword evidence="1" id="KW-1133">Transmembrane helix</keyword>
<accession>A0A6C0ARD2</accession>